<feature type="domain" description="Response regulatory" evidence="3">
    <location>
        <begin position="5"/>
        <end position="119"/>
    </location>
</feature>
<dbReference type="Pfam" id="PF00072">
    <property type="entry name" value="Response_reg"/>
    <property type="match status" value="1"/>
</dbReference>
<dbReference type="InterPro" id="IPR050595">
    <property type="entry name" value="Bact_response_regulator"/>
</dbReference>
<dbReference type="InterPro" id="IPR011006">
    <property type="entry name" value="CheY-like_superfamily"/>
</dbReference>
<evidence type="ECO:0000313" key="4">
    <source>
        <dbReference type="EMBL" id="WDF70511.1"/>
    </source>
</evidence>
<sequence length="124" mass="13979">MTQKKIFICDDDMGIVNMLEMMLELTDANVITESNSLLAYDRLLAERPDVFIVDLWMPEMGGNEIIEKIRTSEELKDTYILCISASRDGELVAMKAGADIFLPKPFDMDEILTIVEGALETNDI</sequence>
<dbReference type="RefSeq" id="WP_274269217.1">
    <property type="nucleotide sequence ID" value="NZ_CP117880.1"/>
</dbReference>
<name>A0ABY7WQ19_9SPHI</name>
<evidence type="ECO:0000256" key="2">
    <source>
        <dbReference type="PROSITE-ProRule" id="PRU00169"/>
    </source>
</evidence>
<dbReference type="SUPFAM" id="SSF52172">
    <property type="entry name" value="CheY-like"/>
    <property type="match status" value="1"/>
</dbReference>
<evidence type="ECO:0000256" key="1">
    <source>
        <dbReference type="ARBA" id="ARBA00022553"/>
    </source>
</evidence>
<dbReference type="EMBL" id="CP117880">
    <property type="protein sequence ID" value="WDF70511.1"/>
    <property type="molecule type" value="Genomic_DNA"/>
</dbReference>
<proteinExistence type="predicted"/>
<dbReference type="SMART" id="SM00448">
    <property type="entry name" value="REC"/>
    <property type="match status" value="1"/>
</dbReference>
<dbReference type="PANTHER" id="PTHR44591">
    <property type="entry name" value="STRESS RESPONSE REGULATOR PROTEIN 1"/>
    <property type="match status" value="1"/>
</dbReference>
<organism evidence="4 5">
    <name type="scientific">Sphingobacterium oryzagri</name>
    <dbReference type="NCBI Taxonomy" id="3025669"/>
    <lineage>
        <taxon>Bacteria</taxon>
        <taxon>Pseudomonadati</taxon>
        <taxon>Bacteroidota</taxon>
        <taxon>Sphingobacteriia</taxon>
        <taxon>Sphingobacteriales</taxon>
        <taxon>Sphingobacteriaceae</taxon>
        <taxon>Sphingobacterium</taxon>
    </lineage>
</organism>
<keyword evidence="1 2" id="KW-0597">Phosphoprotein</keyword>
<dbReference type="Proteomes" id="UP001221558">
    <property type="component" value="Chromosome"/>
</dbReference>
<keyword evidence="5" id="KW-1185">Reference proteome</keyword>
<evidence type="ECO:0000259" key="3">
    <source>
        <dbReference type="PROSITE" id="PS50110"/>
    </source>
</evidence>
<feature type="modified residue" description="4-aspartylphosphate" evidence="2">
    <location>
        <position position="54"/>
    </location>
</feature>
<dbReference type="PANTHER" id="PTHR44591:SF3">
    <property type="entry name" value="RESPONSE REGULATORY DOMAIN-CONTAINING PROTEIN"/>
    <property type="match status" value="1"/>
</dbReference>
<evidence type="ECO:0000313" key="5">
    <source>
        <dbReference type="Proteomes" id="UP001221558"/>
    </source>
</evidence>
<reference evidence="4 5" key="1">
    <citation type="submission" date="2023-02" db="EMBL/GenBank/DDBJ databases">
        <title>Genome sequence of Sphingobacterium sp. KACC 22765.</title>
        <authorList>
            <person name="Kim S."/>
            <person name="Heo J."/>
            <person name="Kwon S.-W."/>
        </authorList>
    </citation>
    <scope>NUCLEOTIDE SEQUENCE [LARGE SCALE GENOMIC DNA]</scope>
    <source>
        <strain evidence="4 5">KACC 22765</strain>
    </source>
</reference>
<accession>A0ABY7WQ19</accession>
<gene>
    <name evidence="4" type="ORF">PQ465_09085</name>
</gene>
<dbReference type="InterPro" id="IPR001789">
    <property type="entry name" value="Sig_transdc_resp-reg_receiver"/>
</dbReference>
<dbReference type="Gene3D" id="3.40.50.2300">
    <property type="match status" value="1"/>
</dbReference>
<protein>
    <submittedName>
        <fullName evidence="4">Response regulator</fullName>
    </submittedName>
</protein>
<dbReference type="PROSITE" id="PS50110">
    <property type="entry name" value="RESPONSE_REGULATORY"/>
    <property type="match status" value="1"/>
</dbReference>